<name>S2DIE1_INDAL</name>
<dbReference type="EMBL" id="ALWO02000023">
    <property type="protein sequence ID" value="EOZ98799.1"/>
    <property type="molecule type" value="Genomic_DNA"/>
</dbReference>
<keyword evidence="2" id="KW-1185">Reference proteome</keyword>
<sequence>MRWFFALNGRVGASAENISTKVAKHSLSASDHRLKHGGNWFGAQLTTH</sequence>
<protein>
    <submittedName>
        <fullName evidence="1">Uncharacterized protein</fullName>
    </submittedName>
</protein>
<evidence type="ECO:0000313" key="1">
    <source>
        <dbReference type="EMBL" id="EOZ98799.1"/>
    </source>
</evidence>
<accession>S2DIE1</accession>
<reference evidence="1 2" key="1">
    <citation type="journal article" date="2013" name="Genome Announc.">
        <title>Draft Genome Sequence of Indibacter alkaliphilus Strain LW1T, Isolated from Lonar Lake, a Haloalkaline Lake in the Buldana District of Maharashtra, India.</title>
        <authorList>
            <person name="Singh A."/>
            <person name="Kumar Jangir P."/>
            <person name="Sharma R."/>
            <person name="Singh A."/>
            <person name="Kumar Pinnaka A."/>
            <person name="Shivaji S."/>
        </authorList>
    </citation>
    <scope>NUCLEOTIDE SEQUENCE [LARGE SCALE GENOMIC DNA]</scope>
    <source>
        <strain evidence="2">CCUG 57479 / KCTC 22604 / LW1</strain>
    </source>
</reference>
<organism evidence="1 2">
    <name type="scientific">Indibacter alkaliphilus (strain CCUG 57479 / KCTC 22604 / LW1)</name>
    <dbReference type="NCBI Taxonomy" id="1189612"/>
    <lineage>
        <taxon>Bacteria</taxon>
        <taxon>Pseudomonadati</taxon>
        <taxon>Bacteroidota</taxon>
        <taxon>Cytophagia</taxon>
        <taxon>Cytophagales</taxon>
        <taxon>Cyclobacteriaceae</taxon>
    </lineage>
</organism>
<comment type="caution">
    <text evidence="1">The sequence shown here is derived from an EMBL/GenBank/DDBJ whole genome shotgun (WGS) entry which is preliminary data.</text>
</comment>
<dbReference type="Proteomes" id="UP000006073">
    <property type="component" value="Unassembled WGS sequence"/>
</dbReference>
<dbReference type="AlphaFoldDB" id="S2DIE1"/>
<evidence type="ECO:0000313" key="2">
    <source>
        <dbReference type="Proteomes" id="UP000006073"/>
    </source>
</evidence>
<gene>
    <name evidence="1" type="ORF">A33Q_1453</name>
</gene>
<proteinExistence type="predicted"/>